<feature type="compositionally biased region" description="Acidic residues" evidence="1">
    <location>
        <begin position="321"/>
        <end position="331"/>
    </location>
</feature>
<accession>A0A6S8D2Y0</accession>
<proteinExistence type="predicted"/>
<feature type="compositionally biased region" description="Basic and acidic residues" evidence="1">
    <location>
        <begin position="311"/>
        <end position="320"/>
    </location>
</feature>
<feature type="region of interest" description="Disordered" evidence="1">
    <location>
        <begin position="311"/>
        <end position="363"/>
    </location>
</feature>
<evidence type="ECO:0000313" key="2">
    <source>
        <dbReference type="EMBL" id="CAE0367670.1"/>
    </source>
</evidence>
<feature type="region of interest" description="Disordered" evidence="1">
    <location>
        <begin position="1"/>
        <end position="59"/>
    </location>
</feature>
<organism evidence="3">
    <name type="scientific">Aureoumbra lagunensis</name>
    <dbReference type="NCBI Taxonomy" id="44058"/>
    <lineage>
        <taxon>Eukaryota</taxon>
        <taxon>Sar</taxon>
        <taxon>Stramenopiles</taxon>
        <taxon>Ochrophyta</taxon>
        <taxon>Pelagophyceae</taxon>
        <taxon>Pelagomonadales</taxon>
        <taxon>Aureoumbra</taxon>
    </lineage>
</organism>
<gene>
    <name evidence="2" type="ORF">ALAG00032_LOCUS8427</name>
    <name evidence="3" type="ORF">ALAG00032_LOCUS8429</name>
</gene>
<reference evidence="3" key="1">
    <citation type="submission" date="2021-01" db="EMBL/GenBank/DDBJ databases">
        <authorList>
            <person name="Corre E."/>
            <person name="Pelletier E."/>
            <person name="Niang G."/>
            <person name="Scheremetjew M."/>
            <person name="Finn R."/>
            <person name="Kale V."/>
            <person name="Holt S."/>
            <person name="Cochrane G."/>
            <person name="Meng A."/>
            <person name="Brown T."/>
            <person name="Cohen L."/>
        </authorList>
    </citation>
    <scope>NUCLEOTIDE SEQUENCE</scope>
    <source>
        <strain evidence="3">CCMP1510</strain>
    </source>
</reference>
<protein>
    <submittedName>
        <fullName evidence="3">Uncharacterized protein</fullName>
    </submittedName>
</protein>
<feature type="compositionally biased region" description="Basic and acidic residues" evidence="1">
    <location>
        <begin position="10"/>
        <end position="28"/>
    </location>
</feature>
<dbReference type="EMBL" id="HBIJ01012385">
    <property type="protein sequence ID" value="CAE0367670.1"/>
    <property type="molecule type" value="Transcribed_RNA"/>
</dbReference>
<sequence length="986" mass="111028">MPVTTRKSKKEPGSGEKPVDEAKSEVKSSKPRGKARAPSQAKTKKRQAEAPEEKEVPKVAKHEDKEILITNKTVIKIDWPDPDVAALIATNFVNSTEIVQFLYSQQQKKLVDINKYGVQLFPGSKIAALCDELQPACQVNDRVALIPILQDDLITFVARFMPQTSKILAVKWNNPVTKKKILLPHFVFDILKFFIIGKADDISDWLDGRTVRLGPEILNETVSPDVVELVHAAFKGKDPLDKMFYMFWTTFHQHAPVAIQEVAFGACILRHGIRNSFNFDSIPPCIEAFVNLILEKANEIPASAKKPAALKKKDKEVKTIDDDDEDDDDEVPSIHSLEGHFADKKQGKKKVTHSLKSPDSESVRTPAGHTALAALFYLHAIFGEFLSNDRIFDLARELLGPIDTSIDPFALACELEKLFENDKTEDRKILAAQKLRDFSRKKFLICSWFKTGPSPVPQSHLLPNLGSPTPGTGSSVHHVTPGNATHDDWITFIESIVTDIDYTWKNLHGIVAYDWTNASQFKAGIDPDTEMMKFSVLRFLTTYPEASQVLSTATCYSELIFRMMDIRGVVDTAAKQKVTNLQNQSFTIFTSAAGTTTTSNHIPKVVRDEVLQSPTYQAQLAALHNVDSVDQLKPIMETLDDVPRVTLMADFPPGTSNPLKFHVDAAKSKIIFVLKKFIKTNYRIALDDPALSLIIQGSFVEDGTKNSYFKIEKFSDSQKKLGELSAPEIKLVVQRLLHILMLIWPTEDVAQHLEKLKDLITLAPLPETKLDELVTKIILQPWHNQCVQFKNSTSARTRPSVEQAVTVLKSRFCTDEDDLEAELDAHIRRITMPATTTSTTKASVIKTMIEIDSSSDDERDVHKNKSSKFQQAWRHALSQLPAEIRTKYEKFNPNSIITDDDRWLSRIYLDMNSQKIQIKNFDKCAIADAEQKPVDEICFPYITASQIAKKRANCSHPNQSYHELSRETIRRLSNLDSNLITFTDLN</sequence>
<feature type="compositionally biased region" description="Basic and acidic residues" evidence="1">
    <location>
        <begin position="46"/>
        <end position="59"/>
    </location>
</feature>
<evidence type="ECO:0000256" key="1">
    <source>
        <dbReference type="SAM" id="MobiDB-lite"/>
    </source>
</evidence>
<evidence type="ECO:0000313" key="3">
    <source>
        <dbReference type="EMBL" id="CAE0367672.1"/>
    </source>
</evidence>
<dbReference type="EMBL" id="HBIJ01012387">
    <property type="protein sequence ID" value="CAE0367672.1"/>
    <property type="molecule type" value="Transcribed_RNA"/>
</dbReference>
<name>A0A6S8D2Y0_9STRA</name>
<dbReference type="AlphaFoldDB" id="A0A6S8D2Y0"/>